<sequence length="216" mass="25307">MSEKEEKQKLPTHLEYILNNTAIIPILFVLWLFRPSEGYIFQIEFLLFLIEKGLLLENIYQITSLLPLLIIIPLMFYRERASAGMNNFLRSQIAKEVIKEFDEDSDEKLTKEESQGFFSTIMEDLDEEEKKDFDSDALFDKYDSDRDGKLDGDEISSLILELFAQKLAYPNQESPSADEPVKVDSGEDEMQKLDRLYSEGYLSKERYERLKQDLSR</sequence>
<evidence type="ECO:0000256" key="2">
    <source>
        <dbReference type="SAM" id="Phobius"/>
    </source>
</evidence>
<dbReference type="InterPro" id="IPR018247">
    <property type="entry name" value="EF_Hand_1_Ca_BS"/>
</dbReference>
<dbReference type="EMBL" id="UINC01037691">
    <property type="protein sequence ID" value="SVB33557.1"/>
    <property type="molecule type" value="Genomic_DNA"/>
</dbReference>
<keyword evidence="2" id="KW-0812">Transmembrane</keyword>
<dbReference type="CDD" id="cd00051">
    <property type="entry name" value="EFh"/>
    <property type="match status" value="1"/>
</dbReference>
<evidence type="ECO:0000259" key="3">
    <source>
        <dbReference type="PROSITE" id="PS50222"/>
    </source>
</evidence>
<keyword evidence="2" id="KW-0472">Membrane</keyword>
<feature type="transmembrane region" description="Helical" evidence="2">
    <location>
        <begin position="16"/>
        <end position="33"/>
    </location>
</feature>
<evidence type="ECO:0000256" key="1">
    <source>
        <dbReference type="SAM" id="MobiDB-lite"/>
    </source>
</evidence>
<evidence type="ECO:0000313" key="4">
    <source>
        <dbReference type="EMBL" id="SVB33557.1"/>
    </source>
</evidence>
<feature type="transmembrane region" description="Helical" evidence="2">
    <location>
        <begin position="59"/>
        <end position="77"/>
    </location>
</feature>
<gene>
    <name evidence="4" type="ORF">METZ01_LOCUS186411</name>
</gene>
<dbReference type="PROSITE" id="PS50222">
    <property type="entry name" value="EF_HAND_2"/>
    <property type="match status" value="2"/>
</dbReference>
<organism evidence="4">
    <name type="scientific">marine metagenome</name>
    <dbReference type="NCBI Taxonomy" id="408172"/>
    <lineage>
        <taxon>unclassified sequences</taxon>
        <taxon>metagenomes</taxon>
        <taxon>ecological metagenomes</taxon>
    </lineage>
</organism>
<dbReference type="AlphaFoldDB" id="A0A382D7E9"/>
<feature type="compositionally biased region" description="Basic and acidic residues" evidence="1">
    <location>
        <begin position="179"/>
        <end position="197"/>
    </location>
</feature>
<dbReference type="PROSITE" id="PS00018">
    <property type="entry name" value="EF_HAND_1"/>
    <property type="match status" value="1"/>
</dbReference>
<feature type="domain" description="EF-hand" evidence="3">
    <location>
        <begin position="130"/>
        <end position="165"/>
    </location>
</feature>
<feature type="region of interest" description="Disordered" evidence="1">
    <location>
        <begin position="170"/>
        <end position="197"/>
    </location>
</feature>
<accession>A0A382D7E9</accession>
<proteinExistence type="predicted"/>
<reference evidence="4" key="1">
    <citation type="submission" date="2018-05" db="EMBL/GenBank/DDBJ databases">
        <authorList>
            <person name="Lanie J.A."/>
            <person name="Ng W.-L."/>
            <person name="Kazmierczak K.M."/>
            <person name="Andrzejewski T.M."/>
            <person name="Davidsen T.M."/>
            <person name="Wayne K.J."/>
            <person name="Tettelin H."/>
            <person name="Glass J.I."/>
            <person name="Rusch D."/>
            <person name="Podicherti R."/>
            <person name="Tsui H.-C.T."/>
            <person name="Winkler M.E."/>
        </authorList>
    </citation>
    <scope>NUCLEOTIDE SEQUENCE</scope>
</reference>
<dbReference type="InterPro" id="IPR011992">
    <property type="entry name" value="EF-hand-dom_pair"/>
</dbReference>
<dbReference type="Gene3D" id="1.10.238.10">
    <property type="entry name" value="EF-hand"/>
    <property type="match status" value="1"/>
</dbReference>
<dbReference type="SMART" id="SM00054">
    <property type="entry name" value="EFh"/>
    <property type="match status" value="2"/>
</dbReference>
<feature type="domain" description="EF-hand" evidence="3">
    <location>
        <begin position="89"/>
        <end position="124"/>
    </location>
</feature>
<dbReference type="InterPro" id="IPR002048">
    <property type="entry name" value="EF_hand_dom"/>
</dbReference>
<keyword evidence="2" id="KW-1133">Transmembrane helix</keyword>
<dbReference type="SUPFAM" id="SSF47473">
    <property type="entry name" value="EF-hand"/>
    <property type="match status" value="1"/>
</dbReference>
<protein>
    <recommendedName>
        <fullName evidence="3">EF-hand domain-containing protein</fullName>
    </recommendedName>
</protein>
<dbReference type="GO" id="GO:0005509">
    <property type="term" value="F:calcium ion binding"/>
    <property type="evidence" value="ECO:0007669"/>
    <property type="project" value="InterPro"/>
</dbReference>
<name>A0A382D7E9_9ZZZZ</name>